<sequence length="223" mass="24207">MSQTLTALSAALPLAAGWSVHSLRLRRRIEDARRDPLTGLWTREAFEERARKSLSQGQQRAVLVLDLNWFKQINDTYGHAAGDAVISATGQRLGGWAAEHHGVAGRLGGDEFAAVSDVSGTRDTVTGNLSAKLLELIGRLERPVPFEGRLIDVHVSVGVARYWRRPADLSALLRLADEHMYRIKQEGGGFSIAPRHGLGPELGTVNGRREGRPGTHSAPEVAA</sequence>
<dbReference type="EMBL" id="JARWBG010000006">
    <property type="protein sequence ID" value="MDH2388681.1"/>
    <property type="molecule type" value="Genomic_DNA"/>
</dbReference>
<proteinExistence type="predicted"/>
<keyword evidence="4" id="KW-1185">Reference proteome</keyword>
<dbReference type="Proteomes" id="UP001223144">
    <property type="component" value="Unassembled WGS sequence"/>
</dbReference>
<dbReference type="InterPro" id="IPR000160">
    <property type="entry name" value="GGDEF_dom"/>
</dbReference>
<dbReference type="InterPro" id="IPR052163">
    <property type="entry name" value="DGC-Regulatory_Protein"/>
</dbReference>
<evidence type="ECO:0000259" key="2">
    <source>
        <dbReference type="PROSITE" id="PS50887"/>
    </source>
</evidence>
<dbReference type="InterPro" id="IPR029787">
    <property type="entry name" value="Nucleotide_cyclase"/>
</dbReference>
<gene>
    <name evidence="3" type="ORF">QCN29_07750</name>
</gene>
<feature type="domain" description="GGDEF" evidence="2">
    <location>
        <begin position="58"/>
        <end position="197"/>
    </location>
</feature>
<dbReference type="GO" id="GO:0052621">
    <property type="term" value="F:diguanylate cyclase activity"/>
    <property type="evidence" value="ECO:0007669"/>
    <property type="project" value="UniProtKB-EC"/>
</dbReference>
<dbReference type="SUPFAM" id="SSF55073">
    <property type="entry name" value="Nucleotide cyclase"/>
    <property type="match status" value="1"/>
</dbReference>
<dbReference type="PANTHER" id="PTHR46663">
    <property type="entry name" value="DIGUANYLATE CYCLASE DGCT-RELATED"/>
    <property type="match status" value="1"/>
</dbReference>
<comment type="caution">
    <text evidence="3">The sequence shown here is derived from an EMBL/GenBank/DDBJ whole genome shotgun (WGS) entry which is preliminary data.</text>
</comment>
<evidence type="ECO:0000313" key="3">
    <source>
        <dbReference type="EMBL" id="MDH2388681.1"/>
    </source>
</evidence>
<dbReference type="PROSITE" id="PS50887">
    <property type="entry name" value="GGDEF"/>
    <property type="match status" value="1"/>
</dbReference>
<name>A0ABT6HK33_9ACTN</name>
<reference evidence="3 4" key="1">
    <citation type="submission" date="2023-04" db="EMBL/GenBank/DDBJ databases">
        <title>Streptomyces chengmaiensis sp. nov. isolated from the stem of mangrove plant in Hainan.</title>
        <authorList>
            <person name="Huang X."/>
            <person name="Zhou S."/>
            <person name="Chu X."/>
            <person name="Xie Y."/>
            <person name="Lin Y."/>
        </authorList>
    </citation>
    <scope>NUCLEOTIDE SEQUENCE [LARGE SCALE GENOMIC DNA]</scope>
    <source>
        <strain evidence="3 4">HNM0663</strain>
    </source>
</reference>
<feature type="region of interest" description="Disordered" evidence="1">
    <location>
        <begin position="193"/>
        <end position="223"/>
    </location>
</feature>
<dbReference type="NCBIfam" id="TIGR00254">
    <property type="entry name" value="GGDEF"/>
    <property type="match status" value="1"/>
</dbReference>
<evidence type="ECO:0000256" key="1">
    <source>
        <dbReference type="SAM" id="MobiDB-lite"/>
    </source>
</evidence>
<dbReference type="Gene3D" id="3.30.70.270">
    <property type="match status" value="1"/>
</dbReference>
<dbReference type="CDD" id="cd01949">
    <property type="entry name" value="GGDEF"/>
    <property type="match status" value="1"/>
</dbReference>
<dbReference type="SMART" id="SM00267">
    <property type="entry name" value="GGDEF"/>
    <property type="match status" value="1"/>
</dbReference>
<dbReference type="InterPro" id="IPR043128">
    <property type="entry name" value="Rev_trsase/Diguanyl_cyclase"/>
</dbReference>
<organism evidence="3 4">
    <name type="scientific">Streptomyces chengmaiensis</name>
    <dbReference type="NCBI Taxonomy" id="3040919"/>
    <lineage>
        <taxon>Bacteria</taxon>
        <taxon>Bacillati</taxon>
        <taxon>Actinomycetota</taxon>
        <taxon>Actinomycetes</taxon>
        <taxon>Kitasatosporales</taxon>
        <taxon>Streptomycetaceae</taxon>
        <taxon>Streptomyces</taxon>
    </lineage>
</organism>
<dbReference type="RefSeq" id="WP_279926989.1">
    <property type="nucleotide sequence ID" value="NZ_JARWBG010000006.1"/>
</dbReference>
<keyword evidence="3" id="KW-0808">Transferase</keyword>
<evidence type="ECO:0000313" key="4">
    <source>
        <dbReference type="Proteomes" id="UP001223144"/>
    </source>
</evidence>
<protein>
    <submittedName>
        <fullName evidence="3">GGDEF domain-containing protein</fullName>
        <ecNumber evidence="3">2.7.7.65</ecNumber>
    </submittedName>
</protein>
<dbReference type="Pfam" id="PF00990">
    <property type="entry name" value="GGDEF"/>
    <property type="match status" value="1"/>
</dbReference>
<dbReference type="EC" id="2.7.7.65" evidence="3"/>
<dbReference type="PANTHER" id="PTHR46663:SF2">
    <property type="entry name" value="GGDEF DOMAIN-CONTAINING PROTEIN"/>
    <property type="match status" value="1"/>
</dbReference>
<keyword evidence="3" id="KW-0548">Nucleotidyltransferase</keyword>
<accession>A0ABT6HK33</accession>